<feature type="compositionally biased region" description="Basic and acidic residues" evidence="9">
    <location>
        <begin position="592"/>
        <end position="601"/>
    </location>
</feature>
<keyword evidence="6" id="KW-0067">ATP-binding</keyword>
<feature type="region of interest" description="Disordered" evidence="9">
    <location>
        <begin position="578"/>
        <end position="606"/>
    </location>
</feature>
<name>A0A1Z5J6P5_FISSO</name>
<proteinExistence type="predicted"/>
<keyword evidence="5" id="KW-0418">Kinase</keyword>
<evidence type="ECO:0000256" key="3">
    <source>
        <dbReference type="ARBA" id="ARBA00022679"/>
    </source>
</evidence>
<dbReference type="SMART" id="SM00220">
    <property type="entry name" value="S_TKc"/>
    <property type="match status" value="1"/>
</dbReference>
<evidence type="ECO:0000256" key="6">
    <source>
        <dbReference type="ARBA" id="ARBA00022840"/>
    </source>
</evidence>
<dbReference type="InterPro" id="IPR000719">
    <property type="entry name" value="Prot_kinase_dom"/>
</dbReference>
<comment type="caution">
    <text evidence="11">The sequence shown here is derived from an EMBL/GenBank/DDBJ whole genome shotgun (WGS) entry which is preliminary data.</text>
</comment>
<dbReference type="InParanoid" id="A0A1Z5J6P5"/>
<dbReference type="Proteomes" id="UP000198406">
    <property type="component" value="Unassembled WGS sequence"/>
</dbReference>
<evidence type="ECO:0000259" key="10">
    <source>
        <dbReference type="PROSITE" id="PS50011"/>
    </source>
</evidence>
<dbReference type="GO" id="GO:0005524">
    <property type="term" value="F:ATP binding"/>
    <property type="evidence" value="ECO:0007669"/>
    <property type="project" value="UniProtKB-KW"/>
</dbReference>
<comment type="catalytic activity">
    <reaction evidence="8">
        <text>L-seryl-[protein] + ATP = O-phospho-L-seryl-[protein] + ADP + H(+)</text>
        <dbReference type="Rhea" id="RHEA:17989"/>
        <dbReference type="Rhea" id="RHEA-COMP:9863"/>
        <dbReference type="Rhea" id="RHEA-COMP:11604"/>
        <dbReference type="ChEBI" id="CHEBI:15378"/>
        <dbReference type="ChEBI" id="CHEBI:29999"/>
        <dbReference type="ChEBI" id="CHEBI:30616"/>
        <dbReference type="ChEBI" id="CHEBI:83421"/>
        <dbReference type="ChEBI" id="CHEBI:456216"/>
        <dbReference type="EC" id="2.7.11.1"/>
    </reaction>
</comment>
<dbReference type="PANTHER" id="PTHR43895">
    <property type="entry name" value="CALCIUM/CALMODULIN-DEPENDENT PROTEIN KINASE KINASE-RELATED"/>
    <property type="match status" value="1"/>
</dbReference>
<evidence type="ECO:0000256" key="2">
    <source>
        <dbReference type="ARBA" id="ARBA00022527"/>
    </source>
</evidence>
<dbReference type="Pfam" id="PF00069">
    <property type="entry name" value="Pkinase"/>
    <property type="match status" value="2"/>
</dbReference>
<evidence type="ECO:0000313" key="11">
    <source>
        <dbReference type="EMBL" id="GAX09619.1"/>
    </source>
</evidence>
<evidence type="ECO:0000256" key="7">
    <source>
        <dbReference type="ARBA" id="ARBA00047899"/>
    </source>
</evidence>
<evidence type="ECO:0000256" key="5">
    <source>
        <dbReference type="ARBA" id="ARBA00022777"/>
    </source>
</evidence>
<feature type="region of interest" description="Disordered" evidence="9">
    <location>
        <begin position="88"/>
        <end position="108"/>
    </location>
</feature>
<dbReference type="EC" id="2.7.11.1" evidence="1"/>
<dbReference type="PROSITE" id="PS00108">
    <property type="entry name" value="PROTEIN_KINASE_ST"/>
    <property type="match status" value="1"/>
</dbReference>
<dbReference type="InterPro" id="IPR008271">
    <property type="entry name" value="Ser/Thr_kinase_AS"/>
</dbReference>
<evidence type="ECO:0000256" key="4">
    <source>
        <dbReference type="ARBA" id="ARBA00022741"/>
    </source>
</evidence>
<dbReference type="GO" id="GO:0007165">
    <property type="term" value="P:signal transduction"/>
    <property type="evidence" value="ECO:0007669"/>
    <property type="project" value="TreeGrafter"/>
</dbReference>
<dbReference type="PROSITE" id="PS50011">
    <property type="entry name" value="PROTEIN_KINASE_DOM"/>
    <property type="match status" value="1"/>
</dbReference>
<keyword evidence="12" id="KW-1185">Reference proteome</keyword>
<dbReference type="GO" id="GO:0004674">
    <property type="term" value="F:protein serine/threonine kinase activity"/>
    <property type="evidence" value="ECO:0007669"/>
    <property type="project" value="UniProtKB-KW"/>
</dbReference>
<keyword evidence="3" id="KW-0808">Transferase</keyword>
<dbReference type="InterPro" id="IPR011009">
    <property type="entry name" value="Kinase-like_dom_sf"/>
</dbReference>
<accession>A0A1Z5J6P5</accession>
<evidence type="ECO:0000256" key="1">
    <source>
        <dbReference type="ARBA" id="ARBA00012513"/>
    </source>
</evidence>
<feature type="compositionally biased region" description="Polar residues" evidence="9">
    <location>
        <begin position="95"/>
        <end position="108"/>
    </location>
</feature>
<reference evidence="11 12" key="1">
    <citation type="journal article" date="2015" name="Plant Cell">
        <title>Oil accumulation by the oleaginous diatom Fistulifera solaris as revealed by the genome and transcriptome.</title>
        <authorList>
            <person name="Tanaka T."/>
            <person name="Maeda Y."/>
            <person name="Veluchamy A."/>
            <person name="Tanaka M."/>
            <person name="Abida H."/>
            <person name="Marechal E."/>
            <person name="Bowler C."/>
            <person name="Muto M."/>
            <person name="Sunaga Y."/>
            <person name="Tanaka M."/>
            <person name="Yoshino T."/>
            <person name="Taniguchi T."/>
            <person name="Fukuda Y."/>
            <person name="Nemoto M."/>
            <person name="Matsumoto M."/>
            <person name="Wong P.S."/>
            <person name="Aburatani S."/>
            <person name="Fujibuchi W."/>
        </authorList>
    </citation>
    <scope>NUCLEOTIDE SEQUENCE [LARGE SCALE GENOMIC DNA]</scope>
    <source>
        <strain evidence="11 12">JPCC DA0580</strain>
    </source>
</reference>
<organism evidence="11 12">
    <name type="scientific">Fistulifera solaris</name>
    <name type="common">Oleaginous diatom</name>
    <dbReference type="NCBI Taxonomy" id="1519565"/>
    <lineage>
        <taxon>Eukaryota</taxon>
        <taxon>Sar</taxon>
        <taxon>Stramenopiles</taxon>
        <taxon>Ochrophyta</taxon>
        <taxon>Bacillariophyta</taxon>
        <taxon>Bacillariophyceae</taxon>
        <taxon>Bacillariophycidae</taxon>
        <taxon>Naviculales</taxon>
        <taxon>Naviculaceae</taxon>
        <taxon>Fistulifera</taxon>
    </lineage>
</organism>
<dbReference type="EMBL" id="BDSP01000011">
    <property type="protein sequence ID" value="GAX09619.1"/>
    <property type="molecule type" value="Genomic_DNA"/>
</dbReference>
<protein>
    <recommendedName>
        <fullName evidence="1">non-specific serine/threonine protein kinase</fullName>
        <ecNumber evidence="1">2.7.11.1</ecNumber>
    </recommendedName>
</protein>
<sequence length="802" mass="89421">MGQKTNRKVDLFQWQDDIEEQEQNSIIQQKQAFKERDGFCRRVDSYDGQVLTVEGKPAYELGNYLGGGVAGVVYEGLRLQPLSEYPVRTGPYNPHGSSNNSYTDQSTTDNDTVSSFLCMPASAGHAVQDTTVQIDARDTSVLSMSSTTGRGNNDQGSSLLQSGVYEEIALETTRSETDKNLTVIIDSVDAPSRSKHFAKAMSSLGGEVPPHSLNSGAAYATSLVQEPVAIKILNPVGFRTLPVSVTQTAVVARPGKPLEPAVALGQRPMEERHVWWLVNPNSRNLRTLQRYASSSNDNASVQVDRGSPEKGLRISLMAAYKDLTSGELKELPLTRCIEIWGHVPFGASDVEFKEIMEAIDRVNQGITPQEEPRDFQMDNIEELSISDPTPMNAKRTGIYRAAYTERQSVFCEELKAYIAIPAVPSKYLKWLRQRRAATKEIRNMMMIGRHRNVVHLFEVLELIQENKSTMFLILELVRGGELFDLISSNSAKISQSDRIPEGFTESETVMRKFFLELASGIHYCHCNGIAHRDLKPENLLVHNSPNGDCVLKIADFGLSAEFGSIAQNDNDTVVESLVGGPPNSILNTPDSTRYRDQERESFPPSPSPIKVQMDRFLVAGGNALSFLTCGSVEDIMCRPRIDDSDGGGPSPLRRMTSIVGSPHYVAPEIILQSECKREKREVVKGYDGTKADVWSAGVILYAMLFRSLPFGEDLLRCPRFQSYHKWYEETQKSSGRSRRSTLMGALNPNITDADEKNFLGPHWFFPSKSSRESRDLIVFMLNPNPDMRPSIQLVLQHPWLIK</sequence>
<keyword evidence="2" id="KW-0723">Serine/threonine-protein kinase</keyword>
<evidence type="ECO:0000256" key="8">
    <source>
        <dbReference type="ARBA" id="ARBA00048679"/>
    </source>
</evidence>
<keyword evidence="4" id="KW-0547">Nucleotide-binding</keyword>
<dbReference type="SUPFAM" id="SSF56112">
    <property type="entry name" value="Protein kinase-like (PK-like)"/>
    <property type="match status" value="1"/>
</dbReference>
<feature type="domain" description="Protein kinase" evidence="10">
    <location>
        <begin position="388"/>
        <end position="800"/>
    </location>
</feature>
<evidence type="ECO:0000256" key="9">
    <source>
        <dbReference type="SAM" id="MobiDB-lite"/>
    </source>
</evidence>
<dbReference type="PANTHER" id="PTHR43895:SF32">
    <property type="entry name" value="SERINE_THREONINE-PROTEIN KINASE CHK1"/>
    <property type="match status" value="1"/>
</dbReference>
<evidence type="ECO:0000313" key="12">
    <source>
        <dbReference type="Proteomes" id="UP000198406"/>
    </source>
</evidence>
<dbReference type="AlphaFoldDB" id="A0A1Z5J6P5"/>
<comment type="catalytic activity">
    <reaction evidence="7">
        <text>L-threonyl-[protein] + ATP = O-phospho-L-threonyl-[protein] + ADP + H(+)</text>
        <dbReference type="Rhea" id="RHEA:46608"/>
        <dbReference type="Rhea" id="RHEA-COMP:11060"/>
        <dbReference type="Rhea" id="RHEA-COMP:11605"/>
        <dbReference type="ChEBI" id="CHEBI:15378"/>
        <dbReference type="ChEBI" id="CHEBI:30013"/>
        <dbReference type="ChEBI" id="CHEBI:30616"/>
        <dbReference type="ChEBI" id="CHEBI:61977"/>
        <dbReference type="ChEBI" id="CHEBI:456216"/>
        <dbReference type="EC" id="2.7.11.1"/>
    </reaction>
</comment>
<dbReference type="Gene3D" id="1.10.510.10">
    <property type="entry name" value="Transferase(Phosphotransferase) domain 1"/>
    <property type="match status" value="2"/>
</dbReference>
<gene>
    <name evidence="11" type="ORF">FisN_19Lh079</name>
</gene>
<dbReference type="OrthoDB" id="39248at2759"/>